<protein>
    <submittedName>
        <fullName evidence="3">STAR9 protein</fullName>
    </submittedName>
</protein>
<dbReference type="FunFam" id="3.30.530.20:FF:000022">
    <property type="entry name" value="StAR-related lipid transfer (START) domain-containing 9"/>
    <property type="match status" value="1"/>
</dbReference>
<evidence type="ECO:0000259" key="2">
    <source>
        <dbReference type="PROSITE" id="PS50848"/>
    </source>
</evidence>
<comment type="caution">
    <text evidence="3">The sequence shown here is derived from an EMBL/GenBank/DDBJ whole genome shotgun (WGS) entry which is preliminary data.</text>
</comment>
<dbReference type="AlphaFoldDB" id="A0A7L0NQ20"/>
<evidence type="ECO:0000313" key="3">
    <source>
        <dbReference type="EMBL" id="NXK95125.1"/>
    </source>
</evidence>
<dbReference type="Pfam" id="PF01852">
    <property type="entry name" value="START"/>
    <property type="match status" value="1"/>
</dbReference>
<dbReference type="PANTHER" id="PTHR47117">
    <property type="entry name" value="STAR-RELATED LIPID TRANSFER PROTEIN 9"/>
    <property type="match status" value="1"/>
</dbReference>
<dbReference type="InterPro" id="IPR023393">
    <property type="entry name" value="START-like_dom_sf"/>
</dbReference>
<feature type="non-terminal residue" evidence="3">
    <location>
        <position position="1"/>
    </location>
</feature>
<dbReference type="EMBL" id="VXAU01004626">
    <property type="protein sequence ID" value="NXK95125.1"/>
    <property type="molecule type" value="Genomic_DNA"/>
</dbReference>
<evidence type="ECO:0000256" key="1">
    <source>
        <dbReference type="SAM" id="Coils"/>
    </source>
</evidence>
<proteinExistence type="predicted"/>
<reference evidence="3 4" key="1">
    <citation type="submission" date="2019-09" db="EMBL/GenBank/DDBJ databases">
        <title>Bird 10,000 Genomes (B10K) Project - Family phase.</title>
        <authorList>
            <person name="Zhang G."/>
        </authorList>
    </citation>
    <scope>NUCLEOTIDE SEQUENCE [LARGE SCALE GENOMIC DNA]</scope>
    <source>
        <strain evidence="3">B10K-DU-001-43</strain>
        <tissue evidence="3">Muscle</tissue>
    </source>
</reference>
<organism evidence="3 4">
    <name type="scientific">Formicarius rufipectus</name>
    <dbReference type="NCBI Taxonomy" id="1118560"/>
    <lineage>
        <taxon>Eukaryota</taxon>
        <taxon>Metazoa</taxon>
        <taxon>Chordata</taxon>
        <taxon>Craniata</taxon>
        <taxon>Vertebrata</taxon>
        <taxon>Euteleostomi</taxon>
        <taxon>Archelosauria</taxon>
        <taxon>Archosauria</taxon>
        <taxon>Dinosauria</taxon>
        <taxon>Saurischia</taxon>
        <taxon>Theropoda</taxon>
        <taxon>Coelurosauria</taxon>
        <taxon>Aves</taxon>
        <taxon>Neognathae</taxon>
        <taxon>Neoaves</taxon>
        <taxon>Telluraves</taxon>
        <taxon>Australaves</taxon>
        <taxon>Passeriformes</taxon>
        <taxon>Formicariidae</taxon>
        <taxon>Formicarius</taxon>
    </lineage>
</organism>
<dbReference type="Gene3D" id="3.30.530.20">
    <property type="match status" value="1"/>
</dbReference>
<feature type="non-terminal residue" evidence="3">
    <location>
        <position position="494"/>
    </location>
</feature>
<keyword evidence="1" id="KW-0175">Coiled coil</keyword>
<evidence type="ECO:0000313" key="4">
    <source>
        <dbReference type="Proteomes" id="UP000520463"/>
    </source>
</evidence>
<sequence>LTVELTEAKLNYGIGETDALLRVLQSGNADDPEVVPVKQQLYERHLRAIEALRKEREKRLQKYQRSRSLSPQKHLSLFQTLDASQRDLDLPSRRREYLLQLRRDVVESTRCQEPKRRSIQHPSDIELLLRDYQRAREETKSEVARARDKLRERAEQEKRRLREQVFSQLQKEEARLKTLASTSTLCTDSSLSLSSGPTSGYNSSNTATYTAIMQDVTWCNYQHTDGLDKGCYWYFIRCTCIGCSNEGRIQSPLSSSTSCRFTHGLTISVSSSSTKGYQDLSKHILANATTEVMAACSHNLRNLYKCQASAGWKYQCTEKEVQVYYKVFPSATRHGFLGAGVIERPLPYVWGLVRDPGKRHLYDKSINTARIHKKVTSHIHLVYLVTDTSLCYLKQPRDFCCITVEAKEENLSVLAIQSVYDASMPHPCSEVVRGEILPSAWILEPDIVNGRDITRVIYMAQVDLGAPAIPSRLLSSIAKRQPLVIAQLAHLLAP</sequence>
<dbReference type="OrthoDB" id="3176171at2759"/>
<feature type="domain" description="START" evidence="2">
    <location>
        <begin position="352"/>
        <end position="494"/>
    </location>
</feature>
<gene>
    <name evidence="3" type="primary">Stard9</name>
    <name evidence="3" type="ORF">FORRUF_R06175</name>
</gene>
<keyword evidence="4" id="KW-1185">Reference proteome</keyword>
<feature type="coiled-coil region" evidence="1">
    <location>
        <begin position="129"/>
        <end position="171"/>
    </location>
</feature>
<name>A0A7L0NQ20_9PASS</name>
<dbReference type="InterPro" id="IPR002913">
    <property type="entry name" value="START_lipid-bd_dom"/>
</dbReference>
<dbReference type="PANTHER" id="PTHR47117:SF1">
    <property type="entry name" value="STAR-RELATED LIPID TRANSFER PROTEIN 9"/>
    <property type="match status" value="1"/>
</dbReference>
<dbReference type="Proteomes" id="UP000520463">
    <property type="component" value="Unassembled WGS sequence"/>
</dbReference>
<dbReference type="GO" id="GO:0008289">
    <property type="term" value="F:lipid binding"/>
    <property type="evidence" value="ECO:0007669"/>
    <property type="project" value="InterPro"/>
</dbReference>
<accession>A0A7L0NQ20</accession>
<dbReference type="SUPFAM" id="SSF55961">
    <property type="entry name" value="Bet v1-like"/>
    <property type="match status" value="1"/>
</dbReference>
<dbReference type="PROSITE" id="PS50848">
    <property type="entry name" value="START"/>
    <property type="match status" value="1"/>
</dbReference>